<accession>A0AAD1XPA9</accession>
<dbReference type="InterPro" id="IPR036388">
    <property type="entry name" value="WH-like_DNA-bd_sf"/>
</dbReference>
<keyword evidence="3" id="KW-1185">Reference proteome</keyword>
<dbReference type="EMBL" id="CAMPGE010017971">
    <property type="protein sequence ID" value="CAI2376413.1"/>
    <property type="molecule type" value="Genomic_DNA"/>
</dbReference>
<protein>
    <recommendedName>
        <fullName evidence="1">TFIIF beta subunit HTH domain-containing protein</fullName>
    </recommendedName>
</protein>
<reference evidence="2" key="1">
    <citation type="submission" date="2023-07" db="EMBL/GenBank/DDBJ databases">
        <authorList>
            <consortium name="AG Swart"/>
            <person name="Singh M."/>
            <person name="Singh A."/>
            <person name="Seah K."/>
            <person name="Emmerich C."/>
        </authorList>
    </citation>
    <scope>NUCLEOTIDE SEQUENCE</scope>
    <source>
        <strain evidence="2">DP1</strain>
    </source>
</reference>
<proteinExistence type="predicted"/>
<dbReference type="AlphaFoldDB" id="A0AAD1XPA9"/>
<dbReference type="InterPro" id="IPR040450">
    <property type="entry name" value="TFIIF_beta_HTH"/>
</dbReference>
<evidence type="ECO:0000259" key="1">
    <source>
        <dbReference type="Pfam" id="PF02270"/>
    </source>
</evidence>
<dbReference type="Pfam" id="PF02270">
    <property type="entry name" value="TFIIF_beta"/>
    <property type="match status" value="1"/>
</dbReference>
<evidence type="ECO:0000313" key="2">
    <source>
        <dbReference type="EMBL" id="CAI2376413.1"/>
    </source>
</evidence>
<organism evidence="2 3">
    <name type="scientific">Euplotes crassus</name>
    <dbReference type="NCBI Taxonomy" id="5936"/>
    <lineage>
        <taxon>Eukaryota</taxon>
        <taxon>Sar</taxon>
        <taxon>Alveolata</taxon>
        <taxon>Ciliophora</taxon>
        <taxon>Intramacronucleata</taxon>
        <taxon>Spirotrichea</taxon>
        <taxon>Hypotrichia</taxon>
        <taxon>Euplotida</taxon>
        <taxon>Euplotidae</taxon>
        <taxon>Moneuplotes</taxon>
    </lineage>
</organism>
<dbReference type="SUPFAM" id="SSF46785">
    <property type="entry name" value="Winged helix' DNA-binding domain"/>
    <property type="match status" value="1"/>
</dbReference>
<feature type="domain" description="TFIIF beta subunit HTH" evidence="1">
    <location>
        <begin position="204"/>
        <end position="266"/>
    </location>
</feature>
<dbReference type="InterPro" id="IPR036390">
    <property type="entry name" value="WH_DNA-bd_sf"/>
</dbReference>
<gene>
    <name evidence="2" type="ORF">ECRASSUSDP1_LOCUS17783</name>
</gene>
<dbReference type="Gene3D" id="1.10.10.10">
    <property type="entry name" value="Winged helix-like DNA-binding domain superfamily/Winged helix DNA-binding domain"/>
    <property type="match status" value="1"/>
</dbReference>
<sequence>MNPKMNPVVKQKSVTLISIPEDIYFLIDHEQNLHREDSSEIGEIEVLDDKHLSFAFYPSAFTSLFAKAPVDRIQTEFTAKITDISNSNKFIMTEGNEPPTDQEGPGVGEEPADEGIYVRAQSRVNFTANLIPNALSNFSKYSSNDPVSSYGTCRDGVIKEHVDGYADVKNVLFSTESTEMIRYGMNVNDRNLMNKHRIGKKIVMDDTVLTREILTLFKTKDQYKLKEIAFLLQQSENRVRRCLKTVAMPISNGIKDYIWELKEIFKNEETL</sequence>
<name>A0AAD1XPA9_EUPCR</name>
<evidence type="ECO:0000313" key="3">
    <source>
        <dbReference type="Proteomes" id="UP001295684"/>
    </source>
</evidence>
<comment type="caution">
    <text evidence="2">The sequence shown here is derived from an EMBL/GenBank/DDBJ whole genome shotgun (WGS) entry which is preliminary data.</text>
</comment>
<dbReference type="Proteomes" id="UP001295684">
    <property type="component" value="Unassembled WGS sequence"/>
</dbReference>